<feature type="domain" description="FAD-binding" evidence="2">
    <location>
        <begin position="8"/>
        <end position="350"/>
    </location>
</feature>
<dbReference type="Proteomes" id="UP000247781">
    <property type="component" value="Unassembled WGS sequence"/>
</dbReference>
<dbReference type="PRINTS" id="PR00420">
    <property type="entry name" value="RNGMNOXGNASE"/>
</dbReference>
<sequence>MTRVTSHPVVIVGAGPTGVTAATLLAQYGIDCLVLDRWTNVYPQPRAVHLDDEIHRILARLGIADEFAAISRPARGLRLLGPTMGVLAEFQRDSAASVHGFPQANMFDQPELEALLRANLKRYPGAQLIGDVEVTDIVERANGTVGLTFVNRTDASEHIVEADYVLGCDGANSIVRAQIGSAMQDLNFNQRWLVVDMATDADLNQWDGVHQVCDPVRAGTYMRIGGSRYRWEFRLLDGETADDFGTVEALRPLITPWTSGVDDGDLELIRVTEYTFRAQIADHWRRGNVFLLGDAAHLTPPFIGQGMGAGVRDAMNLAWKLAGVIAGDLPAAVLDSYEQERKPHTRHMIRLALSVGWAMTAGGRFGNLMRRLVVTRAQRIPGLRSKILDSRTPALHRSALSHRSRGPRQLAGTLSPNPVLADGRRLDSVLGNGFALITARPASFAQRTVAEQVGASVHVAETGGELADWLSRGRAEAAIIRPDRTVMCTGRDLSPLCAAIPPFPREALTTRKAPSK</sequence>
<dbReference type="EMBL" id="QJJU01000002">
    <property type="protein sequence ID" value="PXX12157.1"/>
    <property type="molecule type" value="Genomic_DNA"/>
</dbReference>
<proteinExistence type="predicted"/>
<reference evidence="4" key="1">
    <citation type="submission" date="2018-05" db="EMBL/GenBank/DDBJ databases">
        <authorList>
            <person name="Deangelis K."/>
            <person name="Huntemann M."/>
            <person name="Clum A."/>
            <person name="Pillay M."/>
            <person name="Palaniappan K."/>
            <person name="Varghese N."/>
            <person name="Mikhailova N."/>
            <person name="Stamatis D."/>
            <person name="Reddy T."/>
            <person name="Daum C."/>
            <person name="Shapiro N."/>
            <person name="Ivanova N."/>
            <person name="Kyrpides N."/>
            <person name="Woyke T."/>
        </authorList>
    </citation>
    <scope>NUCLEOTIDE SEQUENCE [LARGE SCALE GENOMIC DNA]</scope>
    <source>
        <strain evidence="4">GAS496</strain>
    </source>
</reference>
<keyword evidence="1" id="KW-0560">Oxidoreductase</keyword>
<name>A0A318HLK9_9MYCO</name>
<comment type="caution">
    <text evidence="3">The sequence shown here is derived from an EMBL/GenBank/DDBJ whole genome shotgun (WGS) entry which is preliminary data.</text>
</comment>
<dbReference type="OrthoDB" id="8670884at2"/>
<dbReference type="PANTHER" id="PTHR43476">
    <property type="entry name" value="3-(3-HYDROXY-PHENYL)PROPIONATE/3-HYDROXYCINNAMIC ACID HYDROXYLASE"/>
    <property type="match status" value="1"/>
</dbReference>
<dbReference type="AlphaFoldDB" id="A0A318HLK9"/>
<dbReference type="InterPro" id="IPR036188">
    <property type="entry name" value="FAD/NAD-bd_sf"/>
</dbReference>
<dbReference type="SUPFAM" id="SSF51905">
    <property type="entry name" value="FAD/NAD(P)-binding domain"/>
    <property type="match status" value="1"/>
</dbReference>
<accession>A0A318HLK9</accession>
<dbReference type="InterPro" id="IPR050631">
    <property type="entry name" value="PheA/TfdB_FAD_monoxygenase"/>
</dbReference>
<gene>
    <name evidence="3" type="ORF">C8E89_102282</name>
</gene>
<dbReference type="RefSeq" id="WP_110314801.1">
    <property type="nucleotide sequence ID" value="NZ_QJJU01000002.1"/>
</dbReference>
<dbReference type="Pfam" id="PF01494">
    <property type="entry name" value="FAD_binding_3"/>
    <property type="match status" value="1"/>
</dbReference>
<dbReference type="PANTHER" id="PTHR43476:SF3">
    <property type="entry name" value="FAD-BINDING MONOOXYGENASE"/>
    <property type="match status" value="1"/>
</dbReference>
<dbReference type="NCBIfam" id="NF004829">
    <property type="entry name" value="PRK06183.1-3"/>
    <property type="match status" value="1"/>
</dbReference>
<keyword evidence="4" id="KW-1185">Reference proteome</keyword>
<dbReference type="Gene3D" id="3.50.50.60">
    <property type="entry name" value="FAD/NAD(P)-binding domain"/>
    <property type="match status" value="1"/>
</dbReference>
<reference evidence="3 4" key="2">
    <citation type="submission" date="2018-06" db="EMBL/GenBank/DDBJ databases">
        <title>Sequencing of bacterial isolates from soil warming experiment in Harvard Forest, Massachusetts, USA.</title>
        <authorList>
            <person name="Deangelis K.PhD."/>
        </authorList>
    </citation>
    <scope>NUCLEOTIDE SEQUENCE [LARGE SCALE GENOMIC DNA]</scope>
    <source>
        <strain evidence="3 4">GAS496</strain>
    </source>
</reference>
<dbReference type="InterPro" id="IPR002938">
    <property type="entry name" value="FAD-bd"/>
</dbReference>
<evidence type="ECO:0000259" key="2">
    <source>
        <dbReference type="Pfam" id="PF01494"/>
    </source>
</evidence>
<dbReference type="GO" id="GO:0008688">
    <property type="term" value="F:3-(3-hydroxyphenyl)propionate hydroxylase activity"/>
    <property type="evidence" value="ECO:0007669"/>
    <property type="project" value="TreeGrafter"/>
</dbReference>
<protein>
    <submittedName>
        <fullName evidence="3">3-(3-hydroxy-phenyl)propionate hydroxylase</fullName>
    </submittedName>
</protein>
<evidence type="ECO:0000256" key="1">
    <source>
        <dbReference type="ARBA" id="ARBA00023002"/>
    </source>
</evidence>
<dbReference type="GO" id="GO:0071949">
    <property type="term" value="F:FAD binding"/>
    <property type="evidence" value="ECO:0007669"/>
    <property type="project" value="InterPro"/>
</dbReference>
<dbReference type="GO" id="GO:0019622">
    <property type="term" value="P:3-(3-hydroxy)phenylpropionate catabolic process"/>
    <property type="evidence" value="ECO:0007669"/>
    <property type="project" value="TreeGrafter"/>
</dbReference>
<evidence type="ECO:0000313" key="4">
    <source>
        <dbReference type="Proteomes" id="UP000247781"/>
    </source>
</evidence>
<evidence type="ECO:0000313" key="3">
    <source>
        <dbReference type="EMBL" id="PXX12157.1"/>
    </source>
</evidence>
<organism evidence="3 4">
    <name type="scientific">Mycolicibacterium moriokaense</name>
    <dbReference type="NCBI Taxonomy" id="39691"/>
    <lineage>
        <taxon>Bacteria</taxon>
        <taxon>Bacillati</taxon>
        <taxon>Actinomycetota</taxon>
        <taxon>Actinomycetes</taxon>
        <taxon>Mycobacteriales</taxon>
        <taxon>Mycobacteriaceae</taxon>
        <taxon>Mycolicibacterium</taxon>
    </lineage>
</organism>
<dbReference type="Gene3D" id="3.30.9.10">
    <property type="entry name" value="D-Amino Acid Oxidase, subunit A, domain 2"/>
    <property type="match status" value="1"/>
</dbReference>